<dbReference type="PROSITE" id="PS50206">
    <property type="entry name" value="RHODANESE_3"/>
    <property type="match status" value="1"/>
</dbReference>
<evidence type="ECO:0000313" key="3">
    <source>
        <dbReference type="Proteomes" id="UP001165685"/>
    </source>
</evidence>
<dbReference type="InterPro" id="IPR050229">
    <property type="entry name" value="GlpE_sulfurtransferase"/>
</dbReference>
<organism evidence="2 3">
    <name type="scientific">Nocardiopsis suaedae</name>
    <dbReference type="NCBI Taxonomy" id="3018444"/>
    <lineage>
        <taxon>Bacteria</taxon>
        <taxon>Bacillati</taxon>
        <taxon>Actinomycetota</taxon>
        <taxon>Actinomycetes</taxon>
        <taxon>Streptosporangiales</taxon>
        <taxon>Nocardiopsidaceae</taxon>
        <taxon>Nocardiopsis</taxon>
    </lineage>
</organism>
<comment type="caution">
    <text evidence="2">The sequence shown here is derived from an EMBL/GenBank/DDBJ whole genome shotgun (WGS) entry which is preliminary data.</text>
</comment>
<dbReference type="RefSeq" id="WP_270680072.1">
    <property type="nucleotide sequence ID" value="NZ_JAQFWP010000055.1"/>
</dbReference>
<dbReference type="PANTHER" id="PTHR43031:SF1">
    <property type="entry name" value="PYRIDINE NUCLEOTIDE-DISULPHIDE OXIDOREDUCTASE"/>
    <property type="match status" value="1"/>
</dbReference>
<dbReference type="Gene3D" id="3.40.250.10">
    <property type="entry name" value="Rhodanese-like domain"/>
    <property type="match status" value="1"/>
</dbReference>
<sequence>MTNTAAAPASAPATDNPVLRTSAADPAVAEAHFAARLSLYTDPSDVHAALAADGDPGFTVVDVRNREAWDHGHVPGAVHIPYARAAGLAPGLIDRDTPVVVYCWSPACDGGARGALAFARLGYRVKEMIGGFEYWAREGFPAETAEGTDRRAADPLVAPAGVSCAC</sequence>
<dbReference type="SUPFAM" id="SSF52821">
    <property type="entry name" value="Rhodanese/Cell cycle control phosphatase"/>
    <property type="match status" value="1"/>
</dbReference>
<dbReference type="InterPro" id="IPR001763">
    <property type="entry name" value="Rhodanese-like_dom"/>
</dbReference>
<dbReference type="SMART" id="SM00450">
    <property type="entry name" value="RHOD"/>
    <property type="match status" value="1"/>
</dbReference>
<accession>A0ABT4TRY6</accession>
<evidence type="ECO:0000259" key="1">
    <source>
        <dbReference type="PROSITE" id="PS50206"/>
    </source>
</evidence>
<dbReference type="Pfam" id="PF00581">
    <property type="entry name" value="Rhodanese"/>
    <property type="match status" value="1"/>
</dbReference>
<name>A0ABT4TRY6_9ACTN</name>
<feature type="domain" description="Rhodanese" evidence="1">
    <location>
        <begin position="54"/>
        <end position="144"/>
    </location>
</feature>
<keyword evidence="3" id="KW-1185">Reference proteome</keyword>
<protein>
    <submittedName>
        <fullName evidence="2">Rhodanese-like domain-containing protein</fullName>
    </submittedName>
</protein>
<dbReference type="PANTHER" id="PTHR43031">
    <property type="entry name" value="FAD-DEPENDENT OXIDOREDUCTASE"/>
    <property type="match status" value="1"/>
</dbReference>
<proteinExistence type="predicted"/>
<dbReference type="EMBL" id="JAQFWP010000055">
    <property type="protein sequence ID" value="MDA2807443.1"/>
    <property type="molecule type" value="Genomic_DNA"/>
</dbReference>
<gene>
    <name evidence="2" type="ORF">O4U47_23245</name>
</gene>
<reference evidence="2" key="1">
    <citation type="submission" date="2023-01" db="EMBL/GenBank/DDBJ databases">
        <title>Draft genome sequence of Nocardiopsis sp. LSu2-4 isolated from halophytes.</title>
        <authorList>
            <person name="Duangmal K."/>
            <person name="Chantavorakit T."/>
        </authorList>
    </citation>
    <scope>NUCLEOTIDE SEQUENCE</scope>
    <source>
        <strain evidence="2">LSu2-4</strain>
    </source>
</reference>
<evidence type="ECO:0000313" key="2">
    <source>
        <dbReference type="EMBL" id="MDA2807443.1"/>
    </source>
</evidence>
<dbReference type="InterPro" id="IPR036873">
    <property type="entry name" value="Rhodanese-like_dom_sf"/>
</dbReference>
<dbReference type="Proteomes" id="UP001165685">
    <property type="component" value="Unassembled WGS sequence"/>
</dbReference>